<dbReference type="InterPro" id="IPR038763">
    <property type="entry name" value="DHH_sf"/>
</dbReference>
<dbReference type="InterPro" id="IPR051319">
    <property type="entry name" value="Oligoribo/pAp-PDE_c-di-AMP_PDE"/>
</dbReference>
<keyword evidence="4" id="KW-1185">Reference proteome</keyword>
<dbReference type="RefSeq" id="WP_125030903.1">
    <property type="nucleotide sequence ID" value="NZ_JAPXVP010000008.1"/>
</dbReference>
<dbReference type="Gene3D" id="3.90.1640.10">
    <property type="entry name" value="inorganic pyrophosphatase (n-terminal core)"/>
    <property type="match status" value="1"/>
</dbReference>
<dbReference type="InterPro" id="IPR001667">
    <property type="entry name" value="DDH_dom"/>
</dbReference>
<feature type="domain" description="DDH" evidence="1">
    <location>
        <begin position="22"/>
        <end position="173"/>
    </location>
</feature>
<dbReference type="Pfam" id="PF02272">
    <property type="entry name" value="DHHA1"/>
    <property type="match status" value="1"/>
</dbReference>
<dbReference type="Gene3D" id="3.10.310.30">
    <property type="match status" value="1"/>
</dbReference>
<dbReference type="Pfam" id="PF01368">
    <property type="entry name" value="DHH"/>
    <property type="match status" value="1"/>
</dbReference>
<evidence type="ECO:0000313" key="3">
    <source>
        <dbReference type="EMBL" id="RRG21211.1"/>
    </source>
</evidence>
<evidence type="ECO:0000259" key="1">
    <source>
        <dbReference type="Pfam" id="PF01368"/>
    </source>
</evidence>
<evidence type="ECO:0000259" key="2">
    <source>
        <dbReference type="Pfam" id="PF02272"/>
    </source>
</evidence>
<dbReference type="Proteomes" id="UP000285794">
    <property type="component" value="Unassembled WGS sequence"/>
</dbReference>
<proteinExistence type="predicted"/>
<organism evidence="3 4">
    <name type="scientific">Ancylomarina euxinus</name>
    <dbReference type="NCBI Taxonomy" id="2283627"/>
    <lineage>
        <taxon>Bacteria</taxon>
        <taxon>Pseudomonadati</taxon>
        <taxon>Bacteroidota</taxon>
        <taxon>Bacteroidia</taxon>
        <taxon>Marinilabiliales</taxon>
        <taxon>Marinifilaceae</taxon>
        <taxon>Ancylomarina</taxon>
    </lineage>
</organism>
<dbReference type="AlphaFoldDB" id="A0A425Y0H2"/>
<gene>
    <name evidence="3" type="ORF">DWB61_10775</name>
</gene>
<dbReference type="PANTHER" id="PTHR47618:SF1">
    <property type="entry name" value="BIFUNCTIONAL OLIGORIBONUCLEASE AND PAP PHOSPHATASE NRNA"/>
    <property type="match status" value="1"/>
</dbReference>
<dbReference type="InterPro" id="IPR003156">
    <property type="entry name" value="DHHA1_dom"/>
</dbReference>
<comment type="caution">
    <text evidence="3">The sequence shown here is derived from an EMBL/GenBank/DDBJ whole genome shotgun (WGS) entry which is preliminary data.</text>
</comment>
<dbReference type="EMBL" id="QQWG01000009">
    <property type="protein sequence ID" value="RRG21211.1"/>
    <property type="molecule type" value="Genomic_DNA"/>
</dbReference>
<evidence type="ECO:0000313" key="4">
    <source>
        <dbReference type="Proteomes" id="UP000285794"/>
    </source>
</evidence>
<reference evidence="3 4" key="1">
    <citation type="submission" date="2018-07" db="EMBL/GenBank/DDBJ databases">
        <title>Draft genome sequence of Ancylomarina sp. M1P.</title>
        <authorList>
            <person name="Yadav S."/>
            <person name="Villanueva L."/>
            <person name="Damste J.S.S."/>
        </authorList>
    </citation>
    <scope>NUCLEOTIDE SEQUENCE [LARGE SCALE GENOMIC DNA]</scope>
    <source>
        <strain evidence="3 4">M1P</strain>
    </source>
</reference>
<dbReference type="GO" id="GO:0003676">
    <property type="term" value="F:nucleic acid binding"/>
    <property type="evidence" value="ECO:0007669"/>
    <property type="project" value="InterPro"/>
</dbReference>
<dbReference type="OrthoDB" id="9803668at2"/>
<feature type="domain" description="DHHA1" evidence="2">
    <location>
        <begin position="252"/>
        <end position="332"/>
    </location>
</feature>
<accession>A0A425Y0H2</accession>
<name>A0A425Y0H2_9BACT</name>
<dbReference type="PANTHER" id="PTHR47618">
    <property type="entry name" value="BIFUNCTIONAL OLIGORIBONUCLEASE AND PAP PHOSPHATASE NRNA"/>
    <property type="match status" value="1"/>
</dbReference>
<protein>
    <submittedName>
        <fullName evidence="3">Bifunctional oligoribonuclease/PAP phosphatase NrnA</fullName>
    </submittedName>
</protein>
<sequence length="339" mass="37941">MQNRINLELSLSAKEYIQKATQIVIVPHAGPDGDAIGSSLALMRYLKKLGKQVKAICPNAYPEFLTWLHGEEELDVFEKAEEACITYIEESDLIFILDHNSFKRSGDVGKLLEKHTATKIMIDHHPMPEDIADITLSDTAMCSTCEMIYEFIDALDGNNQIDQGIAECLYTGIITDTGGLSYNSSNKRIYQIVGDLMDKGIDKAKVHGKIYDNFSANRMKLLGYCLNEGMELVPEYEAAIIHLTKETLEAFEYQDGDTEGFVNYPLSIKGINISVIFMEKDDSVKISFRSKGDIPINQMARDFFNGGGHINAAGGRTYESLPKAIEKFKKELPAFYKSM</sequence>
<dbReference type="SUPFAM" id="SSF64182">
    <property type="entry name" value="DHH phosphoesterases"/>
    <property type="match status" value="1"/>
</dbReference>